<evidence type="ECO:0000313" key="2">
    <source>
        <dbReference type="EMBL" id="SEI17058.1"/>
    </source>
</evidence>
<dbReference type="RefSeq" id="WP_019363417.1">
    <property type="nucleotide sequence ID" value="NZ_LT629972.1"/>
</dbReference>
<name>A0A1H6NU38_9PSED</name>
<organism evidence="2 3">
    <name type="scientific">Pseudomonas asplenii</name>
    <dbReference type="NCBI Taxonomy" id="53407"/>
    <lineage>
        <taxon>Bacteria</taxon>
        <taxon>Pseudomonadati</taxon>
        <taxon>Pseudomonadota</taxon>
        <taxon>Gammaproteobacteria</taxon>
        <taxon>Pseudomonadales</taxon>
        <taxon>Pseudomonadaceae</taxon>
        <taxon>Pseudomonas</taxon>
    </lineage>
</organism>
<dbReference type="EMBL" id="LT629972">
    <property type="protein sequence ID" value="SEI17058.1"/>
    <property type="molecule type" value="Genomic_DNA"/>
</dbReference>
<dbReference type="AlphaFoldDB" id="A0A1H6NU38"/>
<feature type="region of interest" description="Disordered" evidence="1">
    <location>
        <begin position="42"/>
        <end position="62"/>
    </location>
</feature>
<dbReference type="Proteomes" id="UP000182272">
    <property type="component" value="Chromosome I"/>
</dbReference>
<protein>
    <submittedName>
        <fullName evidence="2">Uncharacterized protein</fullName>
    </submittedName>
</protein>
<evidence type="ECO:0000256" key="1">
    <source>
        <dbReference type="SAM" id="MobiDB-lite"/>
    </source>
</evidence>
<sequence>MIGAPIPDPRRALADDLNRQIDRFFAAGGKVQTIPIGLGVDSPINGTGGHHQRLRAQRDKDAPKVRKIAEAGHTAAATARLLSMNVKRALLIAQENGFRFSDS</sequence>
<reference evidence="2 3" key="1">
    <citation type="submission" date="2016-10" db="EMBL/GenBank/DDBJ databases">
        <authorList>
            <person name="de Groot N.N."/>
        </authorList>
    </citation>
    <scope>NUCLEOTIDE SEQUENCE [LARGE SCALE GENOMIC DNA]</scope>
    <source>
        <strain evidence="2 3">LMG 2158</strain>
    </source>
</reference>
<accession>A0A1H6NU38</accession>
<evidence type="ECO:0000313" key="3">
    <source>
        <dbReference type="Proteomes" id="UP000182272"/>
    </source>
</evidence>
<gene>
    <name evidence="2" type="ORF">SAMN05216581_3297</name>
</gene>
<proteinExistence type="predicted"/>
<dbReference type="OrthoDB" id="6895098at2"/>